<comment type="caution">
    <text evidence="1">The sequence shown here is derived from an EMBL/GenBank/DDBJ whole genome shotgun (WGS) entry which is preliminary data.</text>
</comment>
<evidence type="ECO:0000313" key="2">
    <source>
        <dbReference type="Proteomes" id="UP001183824"/>
    </source>
</evidence>
<sequence length="200" mass="21747">MAEQEARQMLPDVQKYIESLDAAVTAREAAVKAAGEKYPQRFGYSEDNRRQALAYDNTVDTAYAECESIRATAWEALKASSDPLVKWIAENCASYKAEAHSVLSALPATVSELDDLADRKDWCGVWDTFRQRAIDAAVMPGVTPPSPARQAVFDLIDRESCCPMGTRTKQRVGKALDALIQEAVSTTASATEAKTAEAPA</sequence>
<reference evidence="2" key="1">
    <citation type="submission" date="2023-07" db="EMBL/GenBank/DDBJ databases">
        <title>30 novel species of actinomycetes from the DSMZ collection.</title>
        <authorList>
            <person name="Nouioui I."/>
        </authorList>
    </citation>
    <scope>NUCLEOTIDE SEQUENCE [LARGE SCALE GENOMIC DNA]</scope>
    <source>
        <strain evidence="2">DSM 41640</strain>
    </source>
</reference>
<name>A0ABU2VFT4_9ACTN</name>
<evidence type="ECO:0000313" key="1">
    <source>
        <dbReference type="EMBL" id="MDT0484443.1"/>
    </source>
</evidence>
<dbReference type="RefSeq" id="WP_311717304.1">
    <property type="nucleotide sequence ID" value="NZ_JAVREZ010000012.1"/>
</dbReference>
<dbReference type="EMBL" id="JAVREZ010000012">
    <property type="protein sequence ID" value="MDT0484443.1"/>
    <property type="molecule type" value="Genomic_DNA"/>
</dbReference>
<organism evidence="1 2">
    <name type="scientific">Streptomyces doebereineriae</name>
    <dbReference type="NCBI Taxonomy" id="3075528"/>
    <lineage>
        <taxon>Bacteria</taxon>
        <taxon>Bacillati</taxon>
        <taxon>Actinomycetota</taxon>
        <taxon>Actinomycetes</taxon>
        <taxon>Kitasatosporales</taxon>
        <taxon>Streptomycetaceae</taxon>
        <taxon>Streptomyces</taxon>
    </lineage>
</organism>
<accession>A0ABU2VFT4</accession>
<proteinExistence type="predicted"/>
<protein>
    <submittedName>
        <fullName evidence="1">Uncharacterized protein</fullName>
    </submittedName>
</protein>
<keyword evidence="2" id="KW-1185">Reference proteome</keyword>
<dbReference type="Proteomes" id="UP001183824">
    <property type="component" value="Unassembled WGS sequence"/>
</dbReference>
<gene>
    <name evidence="1" type="ORF">RNB18_30250</name>
</gene>